<keyword evidence="2" id="KW-1185">Reference proteome</keyword>
<sequence length="54" mass="6639">MCQYLPGSEWYRDVITQNFQNPRKDKPITQWLSEWDQEFDDTSKSDWIRKKSRG</sequence>
<gene>
    <name evidence="1" type="ORF">N7G274_003626</name>
</gene>
<reference evidence="1 2" key="1">
    <citation type="submission" date="2024-09" db="EMBL/GenBank/DDBJ databases">
        <title>Rethinking Asexuality: The Enigmatic Case of Functional Sexual Genes in Lepraria (Stereocaulaceae).</title>
        <authorList>
            <person name="Doellman M."/>
            <person name="Sun Y."/>
            <person name="Barcenas-Pena A."/>
            <person name="Lumbsch H.T."/>
            <person name="Grewe F."/>
        </authorList>
    </citation>
    <scope>NUCLEOTIDE SEQUENCE [LARGE SCALE GENOMIC DNA]</scope>
    <source>
        <strain evidence="1 2">Mercado 3170</strain>
    </source>
</reference>
<organism evidence="1 2">
    <name type="scientific">Stereocaulon virgatum</name>
    <dbReference type="NCBI Taxonomy" id="373712"/>
    <lineage>
        <taxon>Eukaryota</taxon>
        <taxon>Fungi</taxon>
        <taxon>Dikarya</taxon>
        <taxon>Ascomycota</taxon>
        <taxon>Pezizomycotina</taxon>
        <taxon>Lecanoromycetes</taxon>
        <taxon>OSLEUM clade</taxon>
        <taxon>Lecanoromycetidae</taxon>
        <taxon>Lecanorales</taxon>
        <taxon>Lecanorineae</taxon>
        <taxon>Stereocaulaceae</taxon>
        <taxon>Stereocaulon</taxon>
    </lineage>
</organism>
<proteinExistence type="predicted"/>
<accession>A0ABR4ADX0</accession>
<evidence type="ECO:0000313" key="2">
    <source>
        <dbReference type="Proteomes" id="UP001590950"/>
    </source>
</evidence>
<name>A0ABR4ADX0_9LECA</name>
<comment type="caution">
    <text evidence="1">The sequence shown here is derived from an EMBL/GenBank/DDBJ whole genome shotgun (WGS) entry which is preliminary data.</text>
</comment>
<dbReference type="Proteomes" id="UP001590950">
    <property type="component" value="Unassembled WGS sequence"/>
</dbReference>
<protein>
    <submittedName>
        <fullName evidence="1">Uncharacterized protein</fullName>
    </submittedName>
</protein>
<evidence type="ECO:0000313" key="1">
    <source>
        <dbReference type="EMBL" id="KAL2043320.1"/>
    </source>
</evidence>
<dbReference type="EMBL" id="JBEFKJ010000011">
    <property type="protein sequence ID" value="KAL2043320.1"/>
    <property type="molecule type" value="Genomic_DNA"/>
</dbReference>